<evidence type="ECO:0000256" key="1">
    <source>
        <dbReference type="ARBA" id="ARBA00000063"/>
    </source>
</evidence>
<dbReference type="GO" id="GO:0000166">
    <property type="term" value="F:nucleotide binding"/>
    <property type="evidence" value="ECO:0007669"/>
    <property type="project" value="UniProtKB-KW"/>
</dbReference>
<dbReference type="GO" id="GO:0006006">
    <property type="term" value="P:glucose metabolic process"/>
    <property type="evidence" value="ECO:0007669"/>
    <property type="project" value="TreeGrafter"/>
</dbReference>
<dbReference type="PANTHER" id="PTHR20884">
    <property type="entry name" value="GDP-D-GLUCOSE PHOSPHORYLASE 1"/>
    <property type="match status" value="1"/>
</dbReference>
<comment type="caution">
    <text evidence="6">The sequence shown here is derived from an EMBL/GenBank/DDBJ whole genome shotgun (WGS) entry which is preliminary data.</text>
</comment>
<dbReference type="GO" id="GO:0005085">
    <property type="term" value="F:guanyl-nucleotide exchange factor activity"/>
    <property type="evidence" value="ECO:0007669"/>
    <property type="project" value="UniProtKB-KW"/>
</dbReference>
<feature type="domain" description="GDPGP1-like C-terminal" evidence="5">
    <location>
        <begin position="5"/>
        <end position="146"/>
    </location>
</feature>
<comment type="function">
    <text evidence="2">Specific and highly efficient GDP-D-glucose phosphorylase regulating the levels of GDP-D-glucose in cells.</text>
</comment>
<sequence>VHNFQNVNIFELVDPFFPFHALVYELNLVDENDVQQQQQQLYWTDVLNLSKMIFYCIDYLQSANIPHNILFAVNRKRSVYLIPRQSQVRMTRFNNTPGFPDLGGFVVLLDRSSFDHVTAQTIFDEYKRKVSLSDETWKQVKDACLSGSI</sequence>
<reference evidence="6 7" key="1">
    <citation type="journal article" date="2013" name="Curr. Biol.">
        <title>The Genome of the Foraminiferan Reticulomyxa filosa.</title>
        <authorList>
            <person name="Glockner G."/>
            <person name="Hulsmann N."/>
            <person name="Schleicher M."/>
            <person name="Noegel A.A."/>
            <person name="Eichinger L."/>
            <person name="Gallinger C."/>
            <person name="Pawlowski J."/>
            <person name="Sierra R."/>
            <person name="Euteneuer U."/>
            <person name="Pillet L."/>
            <person name="Moustafa A."/>
            <person name="Platzer M."/>
            <person name="Groth M."/>
            <person name="Szafranski K."/>
            <person name="Schliwa M."/>
        </authorList>
    </citation>
    <scope>NUCLEOTIDE SEQUENCE [LARGE SCALE GENOMIC DNA]</scope>
</reference>
<dbReference type="Pfam" id="PF26216">
    <property type="entry name" value="GDPGP1_C"/>
    <property type="match status" value="1"/>
</dbReference>
<evidence type="ECO:0000313" key="6">
    <source>
        <dbReference type="EMBL" id="ETO07035.1"/>
    </source>
</evidence>
<evidence type="ECO:0000256" key="4">
    <source>
        <dbReference type="ARBA" id="ARBA00018857"/>
    </source>
</evidence>
<gene>
    <name evidence="6" type="ORF">RFI_30356</name>
</gene>
<comment type="catalytic activity">
    <reaction evidence="1">
        <text>GDP-alpha-D-glucose + phosphate = alpha-D-glucose 1-phosphate + GDP + H(+)</text>
        <dbReference type="Rhea" id="RHEA:30387"/>
        <dbReference type="ChEBI" id="CHEBI:15378"/>
        <dbReference type="ChEBI" id="CHEBI:43474"/>
        <dbReference type="ChEBI" id="CHEBI:58189"/>
        <dbReference type="ChEBI" id="CHEBI:58601"/>
        <dbReference type="ChEBI" id="CHEBI:62230"/>
        <dbReference type="EC" id="2.7.7.78"/>
    </reaction>
</comment>
<dbReference type="InterPro" id="IPR058865">
    <property type="entry name" value="GDPGP1_C"/>
</dbReference>
<dbReference type="EC" id="2.7.7.78" evidence="3"/>
<keyword evidence="7" id="KW-1185">Reference proteome</keyword>
<evidence type="ECO:0000259" key="5">
    <source>
        <dbReference type="Pfam" id="PF26216"/>
    </source>
</evidence>
<dbReference type="EMBL" id="ASPP01026574">
    <property type="protein sequence ID" value="ETO07035.1"/>
    <property type="molecule type" value="Genomic_DNA"/>
</dbReference>
<dbReference type="GO" id="GO:0016787">
    <property type="term" value="F:hydrolase activity"/>
    <property type="evidence" value="ECO:0007669"/>
    <property type="project" value="UniProtKB-KW"/>
</dbReference>
<evidence type="ECO:0000313" key="7">
    <source>
        <dbReference type="Proteomes" id="UP000023152"/>
    </source>
</evidence>
<proteinExistence type="predicted"/>
<evidence type="ECO:0000256" key="3">
    <source>
        <dbReference type="ARBA" id="ARBA00012507"/>
    </source>
</evidence>
<dbReference type="GO" id="GO:0080048">
    <property type="term" value="F:GDP-D-glucose phosphorylase activity"/>
    <property type="evidence" value="ECO:0007669"/>
    <property type="project" value="UniProtKB-EC"/>
</dbReference>
<protein>
    <recommendedName>
        <fullName evidence="4">GDP-D-glucose phosphorylase 1</fullName>
        <ecNumber evidence="3">2.7.7.78</ecNumber>
    </recommendedName>
</protein>
<name>X6M224_RETFI</name>
<dbReference type="PANTHER" id="PTHR20884:SF8">
    <property type="entry name" value="GDP-D-GLUCOSE PHOSPHORYLASE 1"/>
    <property type="match status" value="1"/>
</dbReference>
<accession>X6M224</accession>
<organism evidence="6 7">
    <name type="scientific">Reticulomyxa filosa</name>
    <dbReference type="NCBI Taxonomy" id="46433"/>
    <lineage>
        <taxon>Eukaryota</taxon>
        <taxon>Sar</taxon>
        <taxon>Rhizaria</taxon>
        <taxon>Retaria</taxon>
        <taxon>Foraminifera</taxon>
        <taxon>Monothalamids</taxon>
        <taxon>Reticulomyxidae</taxon>
        <taxon>Reticulomyxa</taxon>
    </lineage>
</organism>
<dbReference type="AlphaFoldDB" id="X6M224"/>
<dbReference type="GO" id="GO:0005737">
    <property type="term" value="C:cytoplasm"/>
    <property type="evidence" value="ECO:0007669"/>
    <property type="project" value="UniProtKB-SubCell"/>
</dbReference>
<dbReference type="InterPro" id="IPR026506">
    <property type="entry name" value="GDPGP"/>
</dbReference>
<dbReference type="Proteomes" id="UP000023152">
    <property type="component" value="Unassembled WGS sequence"/>
</dbReference>
<evidence type="ECO:0000256" key="2">
    <source>
        <dbReference type="ARBA" id="ARBA00003049"/>
    </source>
</evidence>
<feature type="non-terminal residue" evidence="6">
    <location>
        <position position="1"/>
    </location>
</feature>